<dbReference type="Proteomes" id="UP001187415">
    <property type="component" value="Unassembled WGS sequence"/>
</dbReference>
<keyword evidence="2" id="KW-1185">Reference proteome</keyword>
<reference evidence="1" key="1">
    <citation type="submission" date="2023-07" db="EMBL/GenBank/DDBJ databases">
        <title>Chromosome-level Genome Assembly of Striped Snakehead (Channa striata).</title>
        <authorList>
            <person name="Liu H."/>
        </authorList>
    </citation>
    <scope>NUCLEOTIDE SEQUENCE</scope>
    <source>
        <strain evidence="1">Gz</strain>
        <tissue evidence="1">Muscle</tissue>
    </source>
</reference>
<dbReference type="EMBL" id="JAUPFM010000004">
    <property type="protein sequence ID" value="KAK2853851.1"/>
    <property type="molecule type" value="Genomic_DNA"/>
</dbReference>
<evidence type="ECO:0000313" key="2">
    <source>
        <dbReference type="Proteomes" id="UP001187415"/>
    </source>
</evidence>
<dbReference type="AlphaFoldDB" id="A0AA88N854"/>
<name>A0AA88N854_CHASR</name>
<protein>
    <submittedName>
        <fullName evidence="1">Uncharacterized protein</fullName>
    </submittedName>
</protein>
<organism evidence="1 2">
    <name type="scientific">Channa striata</name>
    <name type="common">Snakehead murrel</name>
    <name type="synonym">Ophicephalus striatus</name>
    <dbReference type="NCBI Taxonomy" id="64152"/>
    <lineage>
        <taxon>Eukaryota</taxon>
        <taxon>Metazoa</taxon>
        <taxon>Chordata</taxon>
        <taxon>Craniata</taxon>
        <taxon>Vertebrata</taxon>
        <taxon>Euteleostomi</taxon>
        <taxon>Actinopterygii</taxon>
        <taxon>Neopterygii</taxon>
        <taxon>Teleostei</taxon>
        <taxon>Neoteleostei</taxon>
        <taxon>Acanthomorphata</taxon>
        <taxon>Anabantaria</taxon>
        <taxon>Anabantiformes</taxon>
        <taxon>Channoidei</taxon>
        <taxon>Channidae</taxon>
        <taxon>Channa</taxon>
    </lineage>
</organism>
<sequence>MDQHLPITPLELACPRRLDRNELCPEGQRKVCLVKDSLFSSSWSFAGNLLSERQGGGKQPENSQTWVLAQVKAPLELISPSALQAAVLCPGIKPARSAPLGLAQQLRGGRANRLLEQQREPDN</sequence>
<evidence type="ECO:0000313" key="1">
    <source>
        <dbReference type="EMBL" id="KAK2853851.1"/>
    </source>
</evidence>
<proteinExistence type="predicted"/>
<gene>
    <name evidence="1" type="ORF">Q5P01_006512</name>
</gene>
<accession>A0AA88N854</accession>
<comment type="caution">
    <text evidence="1">The sequence shown here is derived from an EMBL/GenBank/DDBJ whole genome shotgun (WGS) entry which is preliminary data.</text>
</comment>